<dbReference type="PROSITE" id="PS50110">
    <property type="entry name" value="RESPONSE_REGULATORY"/>
    <property type="match status" value="1"/>
</dbReference>
<dbReference type="CDD" id="cd17546">
    <property type="entry name" value="REC_hyHK_CKI1_RcsC-like"/>
    <property type="match status" value="1"/>
</dbReference>
<dbReference type="PANTHER" id="PTHR45228">
    <property type="entry name" value="CYCLIC DI-GMP PHOSPHODIESTERASE TM_0186-RELATED"/>
    <property type="match status" value="1"/>
</dbReference>
<dbReference type="InterPro" id="IPR052020">
    <property type="entry name" value="Cyclic_di-GMP/3'3'-cGAMP_PDE"/>
</dbReference>
<feature type="domain" description="HD-GYP" evidence="3">
    <location>
        <begin position="127"/>
        <end position="333"/>
    </location>
</feature>
<dbReference type="SMART" id="SM00448">
    <property type="entry name" value="REC"/>
    <property type="match status" value="1"/>
</dbReference>
<protein>
    <recommendedName>
        <fullName evidence="6">Phosphohydrolase</fullName>
    </recommendedName>
</protein>
<feature type="modified residue" description="4-aspartylphosphate" evidence="1">
    <location>
        <position position="56"/>
    </location>
</feature>
<sequence length="343" mass="39201">MGMVSVLIAEDDAYYRKYLEKSLLSAGFTARSCQDGLEAYHAFSSDPASYRILLVDLLMPNMDGFELIRQVRTNFKHLYPYIFVVTSLGDDEDVVRALQIGADEVLIKPISPKRLVASVTSGLQKLKLITFDVLIDSFVEMLDMRDRYTGRHSKNVQLLASLLAKLYAEQEDLTNVDFINGLSAGAVLHDIGKILIPESILQKPDRLTSEEFETVKKHTIFGSQILVQSLMKHPENDVLKFAHEVIRSHHERWDGKGYPDGLKETEIPLVARIVKIADVFDALTSDRYYRKAYSPEDAIKIMESDADAFDPEIFALFLEHRKFFMALERRKYEEARRNRNSSN</sequence>
<accession>A0A0X1KUG4</accession>
<organism evidence="4 5">
    <name type="scientific">Pseudothermotoga hypogea DSM 11164 = NBRC 106472</name>
    <dbReference type="NCBI Taxonomy" id="1123384"/>
    <lineage>
        <taxon>Bacteria</taxon>
        <taxon>Thermotogati</taxon>
        <taxon>Thermotogota</taxon>
        <taxon>Thermotogae</taxon>
        <taxon>Thermotogales</taxon>
        <taxon>Thermotogaceae</taxon>
        <taxon>Pseudothermotoga</taxon>
    </lineage>
</organism>
<reference evidence="4 5" key="1">
    <citation type="submission" date="2014-01" db="EMBL/GenBank/DDBJ databases">
        <title>Genome sequencing of Thermotog hypogea.</title>
        <authorList>
            <person name="Zhang X."/>
            <person name="Alvare G."/>
            <person name="Fristensky B."/>
            <person name="Chen L."/>
            <person name="Suen T."/>
            <person name="Chen Q."/>
            <person name="Ma K."/>
        </authorList>
    </citation>
    <scope>NUCLEOTIDE SEQUENCE [LARGE SCALE GENOMIC DNA]</scope>
    <source>
        <strain evidence="4 5">DSM 11164</strain>
    </source>
</reference>
<evidence type="ECO:0008006" key="6">
    <source>
        <dbReference type="Google" id="ProtNLM"/>
    </source>
</evidence>
<dbReference type="PROSITE" id="PS51832">
    <property type="entry name" value="HD_GYP"/>
    <property type="match status" value="1"/>
</dbReference>
<evidence type="ECO:0000313" key="4">
    <source>
        <dbReference type="EMBL" id="AJC74846.1"/>
    </source>
</evidence>
<dbReference type="InterPro" id="IPR037522">
    <property type="entry name" value="HD_GYP_dom"/>
</dbReference>
<dbReference type="AlphaFoldDB" id="A0A0X1KUG4"/>
<dbReference type="PaxDb" id="1123384-AJ81_07730"/>
<dbReference type="STRING" id="1123384.AJ81_07730"/>
<keyword evidence="1" id="KW-0597">Phosphoprotein</keyword>
<dbReference type="OrthoDB" id="49429at2"/>
<keyword evidence="5" id="KW-1185">Reference proteome</keyword>
<dbReference type="SMART" id="SM00471">
    <property type="entry name" value="HDc"/>
    <property type="match status" value="1"/>
</dbReference>
<dbReference type="CDD" id="cd00077">
    <property type="entry name" value="HDc"/>
    <property type="match status" value="1"/>
</dbReference>
<proteinExistence type="predicted"/>
<dbReference type="EMBL" id="CP007141">
    <property type="protein sequence ID" value="AJC74846.1"/>
    <property type="molecule type" value="Genomic_DNA"/>
</dbReference>
<dbReference type="PATRIC" id="fig|1123384.7.peg.1551"/>
<dbReference type="Gene3D" id="1.10.3210.10">
    <property type="entry name" value="Hypothetical protein af1432"/>
    <property type="match status" value="1"/>
</dbReference>
<evidence type="ECO:0000256" key="1">
    <source>
        <dbReference type="PROSITE-ProRule" id="PRU00169"/>
    </source>
</evidence>
<dbReference type="InterPro" id="IPR011006">
    <property type="entry name" value="CheY-like_superfamily"/>
</dbReference>
<dbReference type="Pfam" id="PF13487">
    <property type="entry name" value="HD_5"/>
    <property type="match status" value="1"/>
</dbReference>
<dbReference type="KEGG" id="phy:AJ81_07730"/>
<evidence type="ECO:0000313" key="5">
    <source>
        <dbReference type="Proteomes" id="UP000077469"/>
    </source>
</evidence>
<evidence type="ECO:0000259" key="2">
    <source>
        <dbReference type="PROSITE" id="PS50110"/>
    </source>
</evidence>
<evidence type="ECO:0000259" key="3">
    <source>
        <dbReference type="PROSITE" id="PS51832"/>
    </source>
</evidence>
<dbReference type="Pfam" id="PF00072">
    <property type="entry name" value="Response_reg"/>
    <property type="match status" value="1"/>
</dbReference>
<dbReference type="InterPro" id="IPR001789">
    <property type="entry name" value="Sig_transdc_resp-reg_receiver"/>
</dbReference>
<gene>
    <name evidence="4" type="ORF">AJ81_07730</name>
</gene>
<dbReference type="Proteomes" id="UP000077469">
    <property type="component" value="Chromosome"/>
</dbReference>
<dbReference type="SUPFAM" id="SSF109604">
    <property type="entry name" value="HD-domain/PDEase-like"/>
    <property type="match status" value="1"/>
</dbReference>
<feature type="domain" description="Response regulatory" evidence="2">
    <location>
        <begin position="5"/>
        <end position="123"/>
    </location>
</feature>
<name>A0A0X1KUG4_9THEM</name>
<dbReference type="GO" id="GO:0000160">
    <property type="term" value="P:phosphorelay signal transduction system"/>
    <property type="evidence" value="ECO:0007669"/>
    <property type="project" value="InterPro"/>
</dbReference>
<dbReference type="SUPFAM" id="SSF52172">
    <property type="entry name" value="CheY-like"/>
    <property type="match status" value="1"/>
</dbReference>
<dbReference type="RefSeq" id="WP_031504169.1">
    <property type="nucleotide sequence ID" value="NC_022795.1"/>
</dbReference>
<dbReference type="InterPro" id="IPR003607">
    <property type="entry name" value="HD/PDEase_dom"/>
</dbReference>
<dbReference type="Gene3D" id="3.40.50.2300">
    <property type="match status" value="1"/>
</dbReference>